<sequence length="97" mass="11341">MLGLEDNKGLYGVFCVVFKEKYNILWGHIKQHHPNITEQEILNGLIYGLYKPDKSIEGRYVSWSKFTSPVRLIRIVFEIHRTPDDGFVLVITAFEEE</sequence>
<dbReference type="AlphaFoldDB" id="A0A284VMR0"/>
<evidence type="ECO:0000313" key="1">
    <source>
        <dbReference type="EMBL" id="SNQ60493.1"/>
    </source>
</evidence>
<evidence type="ECO:0000313" key="2">
    <source>
        <dbReference type="Proteomes" id="UP000218615"/>
    </source>
</evidence>
<proteinExistence type="predicted"/>
<reference evidence="2" key="1">
    <citation type="submission" date="2017-06" db="EMBL/GenBank/DDBJ databases">
        <authorList>
            <person name="Cremers G."/>
        </authorList>
    </citation>
    <scope>NUCLEOTIDE SEQUENCE [LARGE SCALE GENOMIC DNA]</scope>
</reference>
<dbReference type="EMBL" id="FZMP01000096">
    <property type="protein sequence ID" value="SNQ60493.1"/>
    <property type="molecule type" value="Genomic_DNA"/>
</dbReference>
<evidence type="ECO:0008006" key="3">
    <source>
        <dbReference type="Google" id="ProtNLM"/>
    </source>
</evidence>
<accession>A0A284VMR0</accession>
<keyword evidence="2" id="KW-1185">Reference proteome</keyword>
<gene>
    <name evidence="1" type="ORF">MNV_1850002</name>
</gene>
<name>A0A284VMR0_9EURY</name>
<dbReference type="Proteomes" id="UP000218615">
    <property type="component" value="Unassembled WGS sequence"/>
</dbReference>
<organism evidence="1 2">
    <name type="scientific">Candidatus Methanoperedens nitratireducens</name>
    <dbReference type="NCBI Taxonomy" id="1392998"/>
    <lineage>
        <taxon>Archaea</taxon>
        <taxon>Methanobacteriati</taxon>
        <taxon>Methanobacteriota</taxon>
        <taxon>Stenosarchaea group</taxon>
        <taxon>Methanomicrobia</taxon>
        <taxon>Methanosarcinales</taxon>
        <taxon>ANME-2 cluster</taxon>
        <taxon>Candidatus Methanoperedentaceae</taxon>
        <taxon>Candidatus Methanoperedens</taxon>
    </lineage>
</organism>
<protein>
    <recommendedName>
        <fullName evidence="3">DUF4258 domain-containing protein</fullName>
    </recommendedName>
</protein>